<gene>
    <name evidence="1" type="ORF">ODALV1_LOCUS28368</name>
</gene>
<keyword evidence="2" id="KW-1185">Reference proteome</keyword>
<evidence type="ECO:0000313" key="1">
    <source>
        <dbReference type="EMBL" id="CAL8140674.1"/>
    </source>
</evidence>
<sequence length="329" mass="37841">MDEHKTEHMESSTSSCTNWMTAGYYLDEGVDTESVDELEIHQLEVKNRNGYSRAHHYYGEEIVPLNLDVVITELYVNGHLELEPNRLTSMLGNPEYGKRELSREKYPPIFIVESIILDLCMDDSNGKRTEQVLERIRLEQIAGLGLIVDGKCLDAIRALGKWLDVNGECIVSFSFAMYCSFRSCRMILPALLKMMPNLERLDIIPVYESISNDPILTYAPKYFGQGYITPKLKEINLPQSELANESFLYLMTLLDKGHLEKCGNFQNISPICEQVNEFYKSHFGITFIGVDECTKNIFVDTLHHYSKKKSIKFFLKFGHFPVNLAYPYI</sequence>
<dbReference type="Proteomes" id="UP001642540">
    <property type="component" value="Unassembled WGS sequence"/>
</dbReference>
<proteinExistence type="predicted"/>
<evidence type="ECO:0000313" key="2">
    <source>
        <dbReference type="Proteomes" id="UP001642540"/>
    </source>
</evidence>
<comment type="caution">
    <text evidence="1">The sequence shown here is derived from an EMBL/GenBank/DDBJ whole genome shotgun (WGS) entry which is preliminary data.</text>
</comment>
<dbReference type="EMBL" id="CAXLJM020000140">
    <property type="protein sequence ID" value="CAL8140674.1"/>
    <property type="molecule type" value="Genomic_DNA"/>
</dbReference>
<accession>A0ABP1S122</accession>
<protein>
    <submittedName>
        <fullName evidence="1">Uncharacterized protein</fullName>
    </submittedName>
</protein>
<organism evidence="1 2">
    <name type="scientific">Orchesella dallaii</name>
    <dbReference type="NCBI Taxonomy" id="48710"/>
    <lineage>
        <taxon>Eukaryota</taxon>
        <taxon>Metazoa</taxon>
        <taxon>Ecdysozoa</taxon>
        <taxon>Arthropoda</taxon>
        <taxon>Hexapoda</taxon>
        <taxon>Collembola</taxon>
        <taxon>Entomobryomorpha</taxon>
        <taxon>Entomobryoidea</taxon>
        <taxon>Orchesellidae</taxon>
        <taxon>Orchesellinae</taxon>
        <taxon>Orchesella</taxon>
    </lineage>
</organism>
<name>A0ABP1S122_9HEXA</name>
<reference evidence="1 2" key="1">
    <citation type="submission" date="2024-08" db="EMBL/GenBank/DDBJ databases">
        <authorList>
            <person name="Cucini C."/>
            <person name="Frati F."/>
        </authorList>
    </citation>
    <scope>NUCLEOTIDE SEQUENCE [LARGE SCALE GENOMIC DNA]</scope>
</reference>